<accession>A0A200I598</accession>
<evidence type="ECO:0000256" key="1">
    <source>
        <dbReference type="SAM" id="Coils"/>
    </source>
</evidence>
<sequence>MFEFPSHTGFYRKIPKQKFYEKADISSDLKRIFIDQVKSIEWQHKLAENTLNLPAGSHVTEIEVFEIRLHSPLENEQLLKQIDAAIPYHLLFLLEWEGQYQAWIAYKEISSLENQRIKVNQYFHTPWLSKEELPLKIEGLNLDEVYENFVRQIAGNQLEGKQATEPLAVAIDHSNQKRQLEKQIHTLENKMRREKQLNKQVLINQEIKKLKQQWKEL</sequence>
<feature type="coiled-coil region" evidence="1">
    <location>
        <begin position="170"/>
        <end position="213"/>
    </location>
</feature>
<dbReference type="EMBL" id="NIBL01000001">
    <property type="protein sequence ID" value="OUZ19551.1"/>
    <property type="molecule type" value="Genomic_DNA"/>
</dbReference>
<name>A0A200I598_9ENTE</name>
<dbReference type="InterPro" id="IPR025503">
    <property type="entry name" value="DUF4391"/>
</dbReference>
<evidence type="ECO:0000313" key="2">
    <source>
        <dbReference type="EMBL" id="OUZ19551.1"/>
    </source>
</evidence>
<evidence type="ECO:0000313" key="3">
    <source>
        <dbReference type="Proteomes" id="UP000196503"/>
    </source>
</evidence>
<evidence type="ECO:0008006" key="4">
    <source>
        <dbReference type="Google" id="ProtNLM"/>
    </source>
</evidence>
<organism evidence="2 3">
    <name type="scientific">Enterococcus cecorum</name>
    <dbReference type="NCBI Taxonomy" id="44008"/>
    <lineage>
        <taxon>Bacteria</taxon>
        <taxon>Bacillati</taxon>
        <taxon>Bacillota</taxon>
        <taxon>Bacilli</taxon>
        <taxon>Lactobacillales</taxon>
        <taxon>Enterococcaceae</taxon>
        <taxon>Enterococcus</taxon>
    </lineage>
</organism>
<comment type="caution">
    <text evidence="2">The sequence shown here is derived from an EMBL/GenBank/DDBJ whole genome shotgun (WGS) entry which is preliminary data.</text>
</comment>
<dbReference type="Pfam" id="PF14335">
    <property type="entry name" value="DUF4391"/>
    <property type="match status" value="1"/>
</dbReference>
<dbReference type="Proteomes" id="UP000196503">
    <property type="component" value="Unassembled WGS sequence"/>
</dbReference>
<keyword evidence="1" id="KW-0175">Coiled coil</keyword>
<proteinExistence type="predicted"/>
<dbReference type="RefSeq" id="WP_087663157.1">
    <property type="nucleotide sequence ID" value="NZ_NIBL01000001.1"/>
</dbReference>
<gene>
    <name evidence="2" type="ORF">A5869_001205</name>
</gene>
<dbReference type="AlphaFoldDB" id="A0A200I598"/>
<protein>
    <recommendedName>
        <fullName evidence="4">DUF4391 domain-containing protein</fullName>
    </recommendedName>
</protein>
<reference evidence="2 3" key="1">
    <citation type="submission" date="2017-05" db="EMBL/GenBank/DDBJ databases">
        <title>The Genome Sequence of Enterococcus faecium 2D5_DIV0622.</title>
        <authorList>
            <consortium name="The Broad Institute Genomics Platform"/>
            <consortium name="The Broad Institute Genomic Center for Infectious Diseases"/>
            <person name="Earl A."/>
            <person name="Manson A."/>
            <person name="Schwartman J."/>
            <person name="Gilmore M."/>
            <person name="Abouelleil A."/>
            <person name="Cao P."/>
            <person name="Chapman S."/>
            <person name="Cusick C."/>
            <person name="Shea T."/>
            <person name="Young S."/>
            <person name="Neafsey D."/>
            <person name="Nusbaum C."/>
            <person name="Birren B."/>
        </authorList>
    </citation>
    <scope>NUCLEOTIDE SEQUENCE [LARGE SCALE GENOMIC DNA]</scope>
    <source>
        <strain evidence="2 3">2D5_DIV0622</strain>
    </source>
</reference>